<proteinExistence type="inferred from homology"/>
<protein>
    <submittedName>
        <fullName evidence="6">FGGY-family carbohydrate kinase</fullName>
        <ecNumber evidence="6">2.7.1.-</ecNumber>
    </submittedName>
</protein>
<evidence type="ECO:0000313" key="7">
    <source>
        <dbReference type="Proteomes" id="UP001596494"/>
    </source>
</evidence>
<dbReference type="InterPro" id="IPR018484">
    <property type="entry name" value="FGGY_N"/>
</dbReference>
<feature type="domain" description="Carbohydrate kinase FGGY N-terminal" evidence="4">
    <location>
        <begin position="119"/>
        <end position="214"/>
    </location>
</feature>
<evidence type="ECO:0000259" key="5">
    <source>
        <dbReference type="Pfam" id="PF02782"/>
    </source>
</evidence>
<dbReference type="PIRSF" id="PIRSF000538">
    <property type="entry name" value="GlpK"/>
    <property type="match status" value="1"/>
</dbReference>
<evidence type="ECO:0000313" key="6">
    <source>
        <dbReference type="EMBL" id="MFC7322559.1"/>
    </source>
</evidence>
<dbReference type="InterPro" id="IPR050406">
    <property type="entry name" value="FGGY_Carb_Kinase"/>
</dbReference>
<keyword evidence="7" id="KW-1185">Reference proteome</keyword>
<evidence type="ECO:0000259" key="4">
    <source>
        <dbReference type="Pfam" id="PF00370"/>
    </source>
</evidence>
<gene>
    <name evidence="6" type="ORF">ACFQMN_16975</name>
</gene>
<dbReference type="Gene3D" id="3.30.420.40">
    <property type="match status" value="3"/>
</dbReference>
<evidence type="ECO:0000256" key="1">
    <source>
        <dbReference type="ARBA" id="ARBA00009156"/>
    </source>
</evidence>
<dbReference type="RefSeq" id="WP_289214937.1">
    <property type="nucleotide sequence ID" value="NZ_JAPVRC010000002.1"/>
</dbReference>
<dbReference type="InterPro" id="IPR018485">
    <property type="entry name" value="FGGY_C"/>
</dbReference>
<dbReference type="EC" id="2.7.1.-" evidence="6"/>
<dbReference type="CDD" id="cd07779">
    <property type="entry name" value="ASKHA_NBD_FGGY_YgcE-like"/>
    <property type="match status" value="1"/>
</dbReference>
<reference evidence="7" key="1">
    <citation type="journal article" date="2019" name="Int. J. Syst. Evol. Microbiol.">
        <title>The Global Catalogue of Microorganisms (GCM) 10K type strain sequencing project: providing services to taxonomists for standard genome sequencing and annotation.</title>
        <authorList>
            <consortium name="The Broad Institute Genomics Platform"/>
            <consortium name="The Broad Institute Genome Sequencing Center for Infectious Disease"/>
            <person name="Wu L."/>
            <person name="Ma J."/>
        </authorList>
    </citation>
    <scope>NUCLEOTIDE SEQUENCE [LARGE SCALE GENOMIC DNA]</scope>
    <source>
        <strain evidence="7">CCUG 73951</strain>
    </source>
</reference>
<dbReference type="EMBL" id="JBHTBY010000017">
    <property type="protein sequence ID" value="MFC7322559.1"/>
    <property type="molecule type" value="Genomic_DNA"/>
</dbReference>
<keyword evidence="2 6" id="KW-0808">Transferase</keyword>
<sequence>MKYIIGVDGGSQSTKVVIYDLAGKVVSEGRKELQPMSLPKPGLVEHPDDDLWESLVDASQEAMNRFPGEKEDIIGLGLCTIRFVRCLLKEDGTLSAPAMSWMDERVSKPYEHTNHDTAYVTTSSGYITHRLTGEFKDSSGNYQGLWPINTDTWDWSEDDEVFKKYNIPRHMLFDLQNPGTVLGCVTKEAAEATGIPGDIPVIATANDKAVEALGAGMLSDQSGLISLGTYIAGMVHGHENPRDTTHFFPNFAAVPHEYLYESNGIRRGMWTVSWFKELLGEELTKQAEALKVSPEEFLNNEAAETVPAGSDGLITVLDWLSTADEPFKKGMMIGFDGRHSRAHMYHSILEGIALTMKTNFDAMCEELDIKLDNIVITGGGSNGDLIMQIFANVFGIEAKRNSVNGSASLGAAINTAVALEVYNTYGEAVDQMVEVSDTFTPEKDKHDFYTRFSKEVYQQVTAHTDGLLKKAHAFFNEQ</sequence>
<evidence type="ECO:0000256" key="3">
    <source>
        <dbReference type="ARBA" id="ARBA00022777"/>
    </source>
</evidence>
<dbReference type="InterPro" id="IPR000577">
    <property type="entry name" value="Carb_kinase_FGGY"/>
</dbReference>
<comment type="similarity">
    <text evidence="1">Belongs to the FGGY kinase family.</text>
</comment>
<dbReference type="InterPro" id="IPR043129">
    <property type="entry name" value="ATPase_NBD"/>
</dbReference>
<dbReference type="Pfam" id="PF00370">
    <property type="entry name" value="FGGY_N"/>
    <property type="match status" value="2"/>
</dbReference>
<accession>A0ABW2K8W0</accession>
<feature type="domain" description="Carbohydrate kinase FGGY C-terminal" evidence="5">
    <location>
        <begin position="224"/>
        <end position="418"/>
    </location>
</feature>
<dbReference type="PANTHER" id="PTHR43095:SF5">
    <property type="entry name" value="XYLULOSE KINASE"/>
    <property type="match status" value="1"/>
</dbReference>
<organism evidence="6 7">
    <name type="scientific">Halobacillus campisalis</name>
    <dbReference type="NCBI Taxonomy" id="435909"/>
    <lineage>
        <taxon>Bacteria</taxon>
        <taxon>Bacillati</taxon>
        <taxon>Bacillota</taxon>
        <taxon>Bacilli</taxon>
        <taxon>Bacillales</taxon>
        <taxon>Bacillaceae</taxon>
        <taxon>Halobacillus</taxon>
    </lineage>
</organism>
<dbReference type="SUPFAM" id="SSF53067">
    <property type="entry name" value="Actin-like ATPase domain"/>
    <property type="match status" value="2"/>
</dbReference>
<comment type="caution">
    <text evidence="6">The sequence shown here is derived from an EMBL/GenBank/DDBJ whole genome shotgun (WGS) entry which is preliminary data.</text>
</comment>
<dbReference type="GO" id="GO:0016301">
    <property type="term" value="F:kinase activity"/>
    <property type="evidence" value="ECO:0007669"/>
    <property type="project" value="UniProtKB-KW"/>
</dbReference>
<dbReference type="Proteomes" id="UP001596494">
    <property type="component" value="Unassembled WGS sequence"/>
</dbReference>
<dbReference type="Pfam" id="PF02782">
    <property type="entry name" value="FGGY_C"/>
    <property type="match status" value="1"/>
</dbReference>
<dbReference type="PANTHER" id="PTHR43095">
    <property type="entry name" value="SUGAR KINASE"/>
    <property type="match status" value="1"/>
</dbReference>
<evidence type="ECO:0000256" key="2">
    <source>
        <dbReference type="ARBA" id="ARBA00022679"/>
    </source>
</evidence>
<name>A0ABW2K8W0_9BACI</name>
<feature type="domain" description="Carbohydrate kinase FGGY N-terminal" evidence="4">
    <location>
        <begin position="3"/>
        <end position="112"/>
    </location>
</feature>
<keyword evidence="3 6" id="KW-0418">Kinase</keyword>